<gene>
    <name evidence="9" type="primary">MADS3</name>
    <name evidence="9" type="ORF">KSP39_PZI006132</name>
</gene>
<keyword evidence="10" id="KW-1185">Reference proteome</keyword>
<dbReference type="FunFam" id="3.40.1810.10:FF:000005">
    <property type="entry name" value="MADS-box transcription factor 21"/>
    <property type="match status" value="1"/>
</dbReference>
<keyword evidence="2" id="KW-0805">Transcription regulation</keyword>
<keyword evidence="3" id="KW-0238">DNA-binding</keyword>
<feature type="domain" description="MADS-box" evidence="7">
    <location>
        <begin position="1"/>
        <end position="61"/>
    </location>
</feature>
<accession>A0AAP0BV20</accession>
<dbReference type="Pfam" id="PF00319">
    <property type="entry name" value="SRF-TF"/>
    <property type="match status" value="1"/>
</dbReference>
<comment type="function">
    <text evidence="6">Probable transcription factor.</text>
</comment>
<dbReference type="PROSITE" id="PS50066">
    <property type="entry name" value="MADS_BOX_2"/>
    <property type="match status" value="1"/>
</dbReference>
<reference evidence="9 10" key="1">
    <citation type="journal article" date="2022" name="Nat. Plants">
        <title>Genomes of leafy and leafless Platanthera orchids illuminate the evolution of mycoheterotrophy.</title>
        <authorList>
            <person name="Li M.H."/>
            <person name="Liu K.W."/>
            <person name="Li Z."/>
            <person name="Lu H.C."/>
            <person name="Ye Q.L."/>
            <person name="Zhang D."/>
            <person name="Wang J.Y."/>
            <person name="Li Y.F."/>
            <person name="Zhong Z.M."/>
            <person name="Liu X."/>
            <person name="Yu X."/>
            <person name="Liu D.K."/>
            <person name="Tu X.D."/>
            <person name="Liu B."/>
            <person name="Hao Y."/>
            <person name="Liao X.Y."/>
            <person name="Jiang Y.T."/>
            <person name="Sun W.H."/>
            <person name="Chen J."/>
            <person name="Chen Y.Q."/>
            <person name="Ai Y."/>
            <person name="Zhai J.W."/>
            <person name="Wu S.S."/>
            <person name="Zhou Z."/>
            <person name="Hsiao Y.Y."/>
            <person name="Wu W.L."/>
            <person name="Chen Y.Y."/>
            <person name="Lin Y.F."/>
            <person name="Hsu J.L."/>
            <person name="Li C.Y."/>
            <person name="Wang Z.W."/>
            <person name="Zhao X."/>
            <person name="Zhong W.Y."/>
            <person name="Ma X.K."/>
            <person name="Ma L."/>
            <person name="Huang J."/>
            <person name="Chen G.Z."/>
            <person name="Huang M.Z."/>
            <person name="Huang L."/>
            <person name="Peng D.H."/>
            <person name="Luo Y.B."/>
            <person name="Zou S.Q."/>
            <person name="Chen S.P."/>
            <person name="Lan S."/>
            <person name="Tsai W.C."/>
            <person name="Van de Peer Y."/>
            <person name="Liu Z.J."/>
        </authorList>
    </citation>
    <scope>NUCLEOTIDE SEQUENCE [LARGE SCALE GENOMIC DNA]</scope>
    <source>
        <strain evidence="9">Lor287</strain>
    </source>
</reference>
<dbReference type="InterPro" id="IPR050142">
    <property type="entry name" value="MADS-box/MEF2_TF"/>
</dbReference>
<evidence type="ECO:0000256" key="3">
    <source>
        <dbReference type="ARBA" id="ARBA00023125"/>
    </source>
</evidence>
<dbReference type="Gene3D" id="3.40.1810.10">
    <property type="entry name" value="Transcription factor, MADS-box"/>
    <property type="match status" value="1"/>
</dbReference>
<dbReference type="PROSITE" id="PS00350">
    <property type="entry name" value="MADS_BOX_1"/>
    <property type="match status" value="1"/>
</dbReference>
<dbReference type="InterPro" id="IPR036879">
    <property type="entry name" value="TF_MADSbox_sf"/>
</dbReference>
<sequence>MGRGKIEIKRIENTTSRQVTFCKRRNGLLKKAYELAILCDAEVAVIVFSTRGRVYQYSNDNIKEILEKYKKYHAQTSKSGSYVDINSQQYYQQETVRMHQQIQTLTSSNRNLMGNELSTLSLKELKFLEGKIEKGLTKVRTRKTELICVEMEYREKRGLELQNENTYLRSKIEENLRGQQAIIMQPGVDDENHPEFDARNYYEVNMMEVPPHYAHHQDHTELHLGFKTTTGPST</sequence>
<comment type="subcellular location">
    <subcellularLocation>
        <location evidence="1">Nucleus</location>
    </subcellularLocation>
</comment>
<dbReference type="Pfam" id="PF01486">
    <property type="entry name" value="K-box"/>
    <property type="match status" value="1"/>
</dbReference>
<dbReference type="Proteomes" id="UP001418222">
    <property type="component" value="Unassembled WGS sequence"/>
</dbReference>
<dbReference type="GO" id="GO:0000977">
    <property type="term" value="F:RNA polymerase II transcription regulatory region sequence-specific DNA binding"/>
    <property type="evidence" value="ECO:0007669"/>
    <property type="project" value="InterPro"/>
</dbReference>
<feature type="domain" description="K-box" evidence="8">
    <location>
        <begin position="88"/>
        <end position="178"/>
    </location>
</feature>
<keyword evidence="4" id="KW-0804">Transcription</keyword>
<evidence type="ECO:0000313" key="9">
    <source>
        <dbReference type="EMBL" id="KAK8949616.1"/>
    </source>
</evidence>
<evidence type="ECO:0000256" key="2">
    <source>
        <dbReference type="ARBA" id="ARBA00023015"/>
    </source>
</evidence>
<dbReference type="InterPro" id="IPR002100">
    <property type="entry name" value="TF_MADSbox"/>
</dbReference>
<dbReference type="InterPro" id="IPR033896">
    <property type="entry name" value="MEF2-like_N"/>
</dbReference>
<evidence type="ECO:0000256" key="4">
    <source>
        <dbReference type="ARBA" id="ARBA00023163"/>
    </source>
</evidence>
<name>A0AAP0BV20_9ASPA</name>
<evidence type="ECO:0000256" key="6">
    <source>
        <dbReference type="ARBA" id="ARBA00037260"/>
    </source>
</evidence>
<proteinExistence type="predicted"/>
<evidence type="ECO:0000313" key="10">
    <source>
        <dbReference type="Proteomes" id="UP001418222"/>
    </source>
</evidence>
<dbReference type="GO" id="GO:0005634">
    <property type="term" value="C:nucleus"/>
    <property type="evidence" value="ECO:0007669"/>
    <property type="project" value="UniProtKB-SubCell"/>
</dbReference>
<dbReference type="SUPFAM" id="SSF55455">
    <property type="entry name" value="SRF-like"/>
    <property type="match status" value="1"/>
</dbReference>
<dbReference type="PANTHER" id="PTHR48019">
    <property type="entry name" value="SERUM RESPONSE FACTOR HOMOLOG"/>
    <property type="match status" value="1"/>
</dbReference>
<dbReference type="AlphaFoldDB" id="A0AAP0BV20"/>
<dbReference type="SMART" id="SM00432">
    <property type="entry name" value="MADS"/>
    <property type="match status" value="1"/>
</dbReference>
<evidence type="ECO:0000256" key="1">
    <source>
        <dbReference type="ARBA" id="ARBA00004123"/>
    </source>
</evidence>
<dbReference type="PRINTS" id="PR00404">
    <property type="entry name" value="MADSDOMAIN"/>
</dbReference>
<dbReference type="CDD" id="cd00265">
    <property type="entry name" value="MADS_MEF2_like"/>
    <property type="match status" value="1"/>
</dbReference>
<keyword evidence="5" id="KW-0539">Nucleus</keyword>
<evidence type="ECO:0000256" key="5">
    <source>
        <dbReference type="ARBA" id="ARBA00023242"/>
    </source>
</evidence>
<dbReference type="GO" id="GO:0045944">
    <property type="term" value="P:positive regulation of transcription by RNA polymerase II"/>
    <property type="evidence" value="ECO:0007669"/>
    <property type="project" value="InterPro"/>
</dbReference>
<evidence type="ECO:0000259" key="8">
    <source>
        <dbReference type="PROSITE" id="PS51297"/>
    </source>
</evidence>
<dbReference type="InterPro" id="IPR002487">
    <property type="entry name" value="TF_Kbox"/>
</dbReference>
<organism evidence="9 10">
    <name type="scientific">Platanthera zijinensis</name>
    <dbReference type="NCBI Taxonomy" id="2320716"/>
    <lineage>
        <taxon>Eukaryota</taxon>
        <taxon>Viridiplantae</taxon>
        <taxon>Streptophyta</taxon>
        <taxon>Embryophyta</taxon>
        <taxon>Tracheophyta</taxon>
        <taxon>Spermatophyta</taxon>
        <taxon>Magnoliopsida</taxon>
        <taxon>Liliopsida</taxon>
        <taxon>Asparagales</taxon>
        <taxon>Orchidaceae</taxon>
        <taxon>Orchidoideae</taxon>
        <taxon>Orchideae</taxon>
        <taxon>Orchidinae</taxon>
        <taxon>Platanthera</taxon>
    </lineage>
</organism>
<protein>
    <submittedName>
        <fullName evidence="9">MADS-box transcription factor 3</fullName>
    </submittedName>
</protein>
<dbReference type="GO" id="GO:0003700">
    <property type="term" value="F:DNA-binding transcription factor activity"/>
    <property type="evidence" value="ECO:0007669"/>
    <property type="project" value="InterPro"/>
</dbReference>
<comment type="caution">
    <text evidence="9">The sequence shown here is derived from an EMBL/GenBank/DDBJ whole genome shotgun (WGS) entry which is preliminary data.</text>
</comment>
<dbReference type="PROSITE" id="PS51297">
    <property type="entry name" value="K_BOX"/>
    <property type="match status" value="1"/>
</dbReference>
<dbReference type="GO" id="GO:0046983">
    <property type="term" value="F:protein dimerization activity"/>
    <property type="evidence" value="ECO:0007669"/>
    <property type="project" value="InterPro"/>
</dbReference>
<evidence type="ECO:0000259" key="7">
    <source>
        <dbReference type="PROSITE" id="PS50066"/>
    </source>
</evidence>
<dbReference type="EMBL" id="JBBWWQ010000004">
    <property type="protein sequence ID" value="KAK8949616.1"/>
    <property type="molecule type" value="Genomic_DNA"/>
</dbReference>